<name>A0A9P6GA35_9PLEO</name>
<organism evidence="1 2">
    <name type="scientific">Paraphaeosphaeria minitans</name>
    <dbReference type="NCBI Taxonomy" id="565426"/>
    <lineage>
        <taxon>Eukaryota</taxon>
        <taxon>Fungi</taxon>
        <taxon>Dikarya</taxon>
        <taxon>Ascomycota</taxon>
        <taxon>Pezizomycotina</taxon>
        <taxon>Dothideomycetes</taxon>
        <taxon>Pleosporomycetidae</taxon>
        <taxon>Pleosporales</taxon>
        <taxon>Massarineae</taxon>
        <taxon>Didymosphaeriaceae</taxon>
        <taxon>Paraphaeosphaeria</taxon>
    </lineage>
</organism>
<evidence type="ECO:0000313" key="2">
    <source>
        <dbReference type="Proteomes" id="UP000756921"/>
    </source>
</evidence>
<sequence length="169" mass="18668">MQVAGLFYSFYRWNHVPRTEEGASWSHNEGCCTPRRLVFDVQRAGTSAEAWRRLRTAPRRRLKDPLALWSPCHGRKISICGAGISSEPRSGSAGIEGIIEFASRIVRVFALGCVSRWPDVTTKAASDSRVASIPAYVFLGIYLPIQKASRMLGSPPGLRCVLSSLVYLV</sequence>
<gene>
    <name evidence="1" type="ORF">PMIN01_11494</name>
</gene>
<protein>
    <submittedName>
        <fullName evidence="1">Uncharacterized protein</fullName>
    </submittedName>
</protein>
<dbReference type="EMBL" id="WJXW01000014">
    <property type="protein sequence ID" value="KAF9730625.1"/>
    <property type="molecule type" value="Genomic_DNA"/>
</dbReference>
<dbReference type="Proteomes" id="UP000756921">
    <property type="component" value="Unassembled WGS sequence"/>
</dbReference>
<reference evidence="1" key="1">
    <citation type="journal article" date="2020" name="Mol. Plant Microbe Interact.">
        <title>Genome Sequence of the Biocontrol Agent Coniothyrium minitans strain Conio (IMI 134523).</title>
        <authorList>
            <person name="Patel D."/>
            <person name="Shittu T.A."/>
            <person name="Baroncelli R."/>
            <person name="Muthumeenakshi S."/>
            <person name="Osborne T.H."/>
            <person name="Janganan T.K."/>
            <person name="Sreenivasaprasad S."/>
        </authorList>
    </citation>
    <scope>NUCLEOTIDE SEQUENCE</scope>
    <source>
        <strain evidence="1">Conio</strain>
    </source>
</reference>
<accession>A0A9P6GA35</accession>
<proteinExistence type="predicted"/>
<comment type="caution">
    <text evidence="1">The sequence shown here is derived from an EMBL/GenBank/DDBJ whole genome shotgun (WGS) entry which is preliminary data.</text>
</comment>
<evidence type="ECO:0000313" key="1">
    <source>
        <dbReference type="EMBL" id="KAF9730625.1"/>
    </source>
</evidence>
<keyword evidence="2" id="KW-1185">Reference proteome</keyword>
<dbReference type="AlphaFoldDB" id="A0A9P6GA35"/>